<evidence type="ECO:0000259" key="4">
    <source>
        <dbReference type="Pfam" id="PF08450"/>
    </source>
</evidence>
<feature type="binding site" evidence="3">
    <location>
        <position position="100"/>
    </location>
    <ligand>
        <name>substrate</name>
    </ligand>
</feature>
<proteinExistence type="inferred from homology"/>
<evidence type="ECO:0000256" key="1">
    <source>
        <dbReference type="ARBA" id="ARBA00008853"/>
    </source>
</evidence>
<feature type="binding site" evidence="3">
    <location>
        <position position="13"/>
    </location>
    <ligand>
        <name>a divalent metal cation</name>
        <dbReference type="ChEBI" id="CHEBI:60240"/>
    </ligand>
</feature>
<accession>A0A418Y701</accession>
<sequence length="292" mass="31530">MERVGAMTCAVGESPVWCARSGFWYWVDITARSIWRFDQSSGRARTWASTEMVACIALDEQGGLVAGMESGIFAVRLPEEANTAIAEWLAAPSADMAGMRFNDGRCDRQGRFWSGTMFLDPAQGRADGSLYRYSRAEGLSAPVVSGLVVQNGLAWSPDGRTMYLSDSHVSRQLIWAFDYDTDTGTPSGQRVFVDMRQHPGRPDGAAIDVDGCYWICANDAGQLHRFTPQGKLDRSVNLPLAKPSMCSFSGADMRTVLVTSISAGAPEGDHLAGAVLTLDLGVAGMAERPFAP</sequence>
<dbReference type="PANTHER" id="PTHR10907">
    <property type="entry name" value="REGUCALCIN"/>
    <property type="match status" value="1"/>
</dbReference>
<comment type="similarity">
    <text evidence="1">Belongs to the SMP-30/CGR1 family.</text>
</comment>
<dbReference type="Pfam" id="PF08450">
    <property type="entry name" value="SGL"/>
    <property type="match status" value="1"/>
</dbReference>
<feature type="domain" description="SMP-30/Gluconolactonase/LRE-like region" evidence="4">
    <location>
        <begin position="11"/>
        <end position="261"/>
    </location>
</feature>
<comment type="caution">
    <text evidence="5">The sequence shown here is derived from an EMBL/GenBank/DDBJ whole genome shotgun (WGS) entry which is preliminary data.</text>
</comment>
<dbReference type="InterPro" id="IPR011042">
    <property type="entry name" value="6-blade_b-propeller_TolB-like"/>
</dbReference>
<feature type="binding site" evidence="3">
    <location>
        <position position="102"/>
    </location>
    <ligand>
        <name>substrate</name>
    </ligand>
</feature>
<evidence type="ECO:0000313" key="6">
    <source>
        <dbReference type="Proteomes" id="UP000284006"/>
    </source>
</evidence>
<dbReference type="PRINTS" id="PR01790">
    <property type="entry name" value="SMP30FAMILY"/>
</dbReference>
<dbReference type="GO" id="GO:0019853">
    <property type="term" value="P:L-ascorbic acid biosynthetic process"/>
    <property type="evidence" value="ECO:0007669"/>
    <property type="project" value="TreeGrafter"/>
</dbReference>
<keyword evidence="3" id="KW-0479">Metal-binding</keyword>
<dbReference type="Gene3D" id="2.120.10.30">
    <property type="entry name" value="TolB, C-terminal domain"/>
    <property type="match status" value="1"/>
</dbReference>
<feature type="active site" description="Proton donor/acceptor" evidence="2">
    <location>
        <position position="203"/>
    </location>
</feature>
<feature type="binding site" evidence="3">
    <location>
        <position position="203"/>
    </location>
    <ligand>
        <name>a divalent metal cation</name>
        <dbReference type="ChEBI" id="CHEBI:60240"/>
    </ligand>
</feature>
<protein>
    <submittedName>
        <fullName evidence="5">SMP-30/gluconolactonase/LRE family protein</fullName>
    </submittedName>
</protein>
<reference evidence="5 6" key="1">
    <citation type="submission" date="2018-09" db="EMBL/GenBank/DDBJ databases">
        <authorList>
            <person name="Zhu H."/>
        </authorList>
    </citation>
    <scope>NUCLEOTIDE SEQUENCE [LARGE SCALE GENOMIC DNA]</scope>
    <source>
        <strain evidence="5 6">K1S02-61</strain>
    </source>
</reference>
<evidence type="ECO:0000313" key="5">
    <source>
        <dbReference type="EMBL" id="RJG24145.1"/>
    </source>
</evidence>
<comment type="cofactor">
    <cofactor evidence="3">
        <name>Zn(2+)</name>
        <dbReference type="ChEBI" id="CHEBI:29105"/>
    </cofactor>
    <text evidence="3">Binds 1 divalent metal cation per subunit.</text>
</comment>
<dbReference type="SUPFAM" id="SSF63829">
    <property type="entry name" value="Calcium-dependent phosphotriesterase"/>
    <property type="match status" value="1"/>
</dbReference>
<feature type="binding site" evidence="3">
    <location>
        <position position="120"/>
    </location>
    <ligand>
        <name>substrate</name>
    </ligand>
</feature>
<feature type="binding site" evidence="3">
    <location>
        <position position="151"/>
    </location>
    <ligand>
        <name>a divalent metal cation</name>
        <dbReference type="ChEBI" id="CHEBI:60240"/>
    </ligand>
</feature>
<gene>
    <name evidence="5" type="ORF">D3872_03750</name>
</gene>
<dbReference type="OrthoDB" id="9775406at2"/>
<evidence type="ECO:0000256" key="3">
    <source>
        <dbReference type="PIRSR" id="PIRSR605511-2"/>
    </source>
</evidence>
<dbReference type="GO" id="GO:0005509">
    <property type="term" value="F:calcium ion binding"/>
    <property type="evidence" value="ECO:0007669"/>
    <property type="project" value="TreeGrafter"/>
</dbReference>
<keyword evidence="6" id="KW-1185">Reference proteome</keyword>
<keyword evidence="3" id="KW-0862">Zinc</keyword>
<organism evidence="5 6">
    <name type="scientific">Massilia cavernae</name>
    <dbReference type="NCBI Taxonomy" id="2320864"/>
    <lineage>
        <taxon>Bacteria</taxon>
        <taxon>Pseudomonadati</taxon>
        <taxon>Pseudomonadota</taxon>
        <taxon>Betaproteobacteria</taxon>
        <taxon>Burkholderiales</taxon>
        <taxon>Oxalobacteraceae</taxon>
        <taxon>Telluria group</taxon>
        <taxon>Massilia</taxon>
    </lineage>
</organism>
<dbReference type="GO" id="GO:0004341">
    <property type="term" value="F:gluconolactonase activity"/>
    <property type="evidence" value="ECO:0007669"/>
    <property type="project" value="TreeGrafter"/>
</dbReference>
<dbReference type="InterPro" id="IPR005511">
    <property type="entry name" value="SMP-30"/>
</dbReference>
<dbReference type="EMBL" id="QYUP01000037">
    <property type="protein sequence ID" value="RJG24145.1"/>
    <property type="molecule type" value="Genomic_DNA"/>
</dbReference>
<evidence type="ECO:0000256" key="2">
    <source>
        <dbReference type="PIRSR" id="PIRSR605511-1"/>
    </source>
</evidence>
<dbReference type="Proteomes" id="UP000284006">
    <property type="component" value="Unassembled WGS sequence"/>
</dbReference>
<dbReference type="AlphaFoldDB" id="A0A418Y701"/>
<name>A0A418Y701_9BURK</name>
<dbReference type="PANTHER" id="PTHR10907:SF47">
    <property type="entry name" value="REGUCALCIN"/>
    <property type="match status" value="1"/>
</dbReference>
<dbReference type="InterPro" id="IPR013658">
    <property type="entry name" value="SGL"/>
</dbReference>